<organism evidence="7 8">
    <name type="scientific">Pyrenophora seminiperda CCB06</name>
    <dbReference type="NCBI Taxonomy" id="1302712"/>
    <lineage>
        <taxon>Eukaryota</taxon>
        <taxon>Fungi</taxon>
        <taxon>Dikarya</taxon>
        <taxon>Ascomycota</taxon>
        <taxon>Pezizomycotina</taxon>
        <taxon>Dothideomycetes</taxon>
        <taxon>Pleosporomycetidae</taxon>
        <taxon>Pleosporales</taxon>
        <taxon>Pleosporineae</taxon>
        <taxon>Pleosporaceae</taxon>
        <taxon>Pyrenophora</taxon>
    </lineage>
</organism>
<dbReference type="GO" id="GO:0008483">
    <property type="term" value="F:transaminase activity"/>
    <property type="evidence" value="ECO:0007669"/>
    <property type="project" value="UniProtKB-KW"/>
</dbReference>
<dbReference type="PRINTS" id="PR00753">
    <property type="entry name" value="ACCSYNTHASE"/>
</dbReference>
<dbReference type="GO" id="GO:0006520">
    <property type="term" value="P:amino acid metabolic process"/>
    <property type="evidence" value="ECO:0007669"/>
    <property type="project" value="TreeGrafter"/>
</dbReference>
<sequence>MASIMPKIKGALEQRSMQDNPNIDLSTAENWLIRTELMDLCKSAISTDLKAVHLSYPRGFAGDPDLLKAYANHFNEYFSPHIPVEPSHLATAPGAAACIDALLYNICEAGDGVLVPGPYWNGFDFSFRIRAAVEPILVPLPSLSASFTESLVEALEKAYQESTCPIKALIITNPHNPLGLCYPKALLESCLKFCTKHDIHFISDEVYALSIFPSPDLPRPQPFVSALALNLKEIGVDSSRVHVVWSTSKDFGQSGFRMGCTVTQANSEMAVGLALAANTQISSLSTIFVTALLSSPQLPSLISLNAQRLAVAYTKLTVFFKKYGISYIPCNAGLYIFAKLAPHATTWEEEADMVSKFKEAGVLVSAGRGYHGPEAEKGWVRVGFAVEEAELEEAMRRMDGVLRRMDRVLGTKKCINEI</sequence>
<dbReference type="Gene3D" id="3.90.1150.10">
    <property type="entry name" value="Aspartate Aminotransferase, domain 1"/>
    <property type="match status" value="1"/>
</dbReference>
<dbReference type="InterPro" id="IPR015424">
    <property type="entry name" value="PyrdxlP-dep_Trfase"/>
</dbReference>
<dbReference type="OrthoDB" id="7042322at2759"/>
<evidence type="ECO:0000256" key="3">
    <source>
        <dbReference type="ARBA" id="ARBA00022576"/>
    </source>
</evidence>
<dbReference type="Gene3D" id="3.40.640.10">
    <property type="entry name" value="Type I PLP-dependent aspartate aminotransferase-like (Major domain)"/>
    <property type="match status" value="1"/>
</dbReference>
<keyword evidence="3 7" id="KW-0032">Aminotransferase</keyword>
<dbReference type="InterPro" id="IPR015422">
    <property type="entry name" value="PyrdxlP-dep_Trfase_small"/>
</dbReference>
<evidence type="ECO:0000313" key="8">
    <source>
        <dbReference type="Proteomes" id="UP000265663"/>
    </source>
</evidence>
<evidence type="ECO:0000256" key="1">
    <source>
        <dbReference type="ARBA" id="ARBA00001933"/>
    </source>
</evidence>
<dbReference type="AlphaFoldDB" id="A0A3M7LVI4"/>
<comment type="similarity">
    <text evidence="2">Belongs to the class-I pyridoxal-phosphate-dependent aminotransferase family.</text>
</comment>
<dbReference type="InterPro" id="IPR004839">
    <property type="entry name" value="Aminotransferase_I/II_large"/>
</dbReference>
<keyword evidence="5" id="KW-0663">Pyridoxal phosphate</keyword>
<evidence type="ECO:0000313" key="7">
    <source>
        <dbReference type="EMBL" id="RMZ66210.1"/>
    </source>
</evidence>
<protein>
    <submittedName>
        <fullName evidence="7">Aminotransferase-like</fullName>
    </submittedName>
</protein>
<proteinExistence type="inferred from homology"/>
<dbReference type="Pfam" id="PF00155">
    <property type="entry name" value="Aminotran_1_2"/>
    <property type="match status" value="1"/>
</dbReference>
<keyword evidence="4 7" id="KW-0808">Transferase</keyword>
<evidence type="ECO:0000256" key="2">
    <source>
        <dbReference type="ARBA" id="ARBA00007441"/>
    </source>
</evidence>
<dbReference type="InterPro" id="IPR015421">
    <property type="entry name" value="PyrdxlP-dep_Trfase_major"/>
</dbReference>
<dbReference type="CDD" id="cd00609">
    <property type="entry name" value="AAT_like"/>
    <property type="match status" value="1"/>
</dbReference>
<dbReference type="PANTHER" id="PTHR43795:SF32">
    <property type="entry name" value="AMINOTRANSFERASE GLII-RELATED"/>
    <property type="match status" value="1"/>
</dbReference>
<dbReference type="SUPFAM" id="SSF53383">
    <property type="entry name" value="PLP-dependent transferases"/>
    <property type="match status" value="1"/>
</dbReference>
<dbReference type="EMBL" id="KE747806">
    <property type="protein sequence ID" value="RMZ66210.1"/>
    <property type="molecule type" value="Genomic_DNA"/>
</dbReference>
<dbReference type="Proteomes" id="UP000265663">
    <property type="component" value="Unassembled WGS sequence"/>
</dbReference>
<dbReference type="GO" id="GO:0030170">
    <property type="term" value="F:pyridoxal phosphate binding"/>
    <property type="evidence" value="ECO:0007669"/>
    <property type="project" value="InterPro"/>
</dbReference>
<evidence type="ECO:0000256" key="4">
    <source>
        <dbReference type="ARBA" id="ARBA00022679"/>
    </source>
</evidence>
<feature type="domain" description="Aminotransferase class I/classII large" evidence="6">
    <location>
        <begin position="60"/>
        <end position="397"/>
    </location>
</feature>
<dbReference type="PANTHER" id="PTHR43795">
    <property type="entry name" value="BIFUNCTIONAL ASPARTATE AMINOTRANSFERASE AND GLUTAMATE/ASPARTATE-PREPHENATE AMINOTRANSFERASE-RELATED"/>
    <property type="match status" value="1"/>
</dbReference>
<name>A0A3M7LVI4_9PLEO</name>
<accession>A0A3M7LVI4</accession>
<evidence type="ECO:0000259" key="6">
    <source>
        <dbReference type="Pfam" id="PF00155"/>
    </source>
</evidence>
<comment type="cofactor">
    <cofactor evidence="1">
        <name>pyridoxal 5'-phosphate</name>
        <dbReference type="ChEBI" id="CHEBI:597326"/>
    </cofactor>
</comment>
<evidence type="ECO:0000256" key="5">
    <source>
        <dbReference type="ARBA" id="ARBA00022898"/>
    </source>
</evidence>
<gene>
    <name evidence="7" type="ORF">GMOD_00005293</name>
</gene>
<dbReference type="InterPro" id="IPR050478">
    <property type="entry name" value="Ethylene_sulfur-biosynth"/>
</dbReference>
<reference evidence="7 8" key="1">
    <citation type="journal article" date="2014" name="PLoS ONE">
        <title>De novo Genome Assembly of the Fungal Plant Pathogen Pyrenophora semeniperda.</title>
        <authorList>
            <person name="Soliai M.M."/>
            <person name="Meyer S.E."/>
            <person name="Udall J.A."/>
            <person name="Elzinga D.E."/>
            <person name="Hermansen R.A."/>
            <person name="Bodily P.M."/>
            <person name="Hart A.A."/>
            <person name="Coleman C.E."/>
        </authorList>
    </citation>
    <scope>NUCLEOTIDE SEQUENCE [LARGE SCALE GENOMIC DNA]</scope>
    <source>
        <strain evidence="7 8">CCB06</strain>
        <tissue evidence="7">Mycelium</tissue>
    </source>
</reference>
<keyword evidence="8" id="KW-1185">Reference proteome</keyword>